<accession>A0A2G7FVM8</accession>
<protein>
    <submittedName>
        <fullName evidence="1">C6 transcription factor</fullName>
    </submittedName>
</protein>
<dbReference type="EMBL" id="NEXV01000376">
    <property type="protein sequence ID" value="PIG84644.1"/>
    <property type="molecule type" value="Genomic_DNA"/>
</dbReference>
<sequence>MGAFEKLPPEIIVRIIQYAADFVSTESLLVVSPWAYAAFEAQPQRIMEDLIVLNPMTTMPEIQNLIRNTALVPMIHCSSLDTYLKVMCVSAPSVFPRQISFAELHRIVQIAAQVQRLACVCLSTMQQNFISAVEATSAGSLSGAIRAQKARAPFSWIEEYRVYWALWHLVYYSILCKAAEALPADSVKRIYTCAVRNEMDIPRQEYIWTVAAVLSDIGLHPSYGGSGQQEPSEAARGFSEETPIPLFTSFEFNFAKYLIWSPQPVPESTPVINIWHRGADACETSSAQSRRFSAYSRSLLRCTPSSAAMLDVRPFRRIGVLLWDSWRAFSVGLLNKPRREGIPTPDGGFMDDLDDGSPRLSLREDASIWTIIQSPFIPFIILFCHIIETSEAADLQHMKGLVETLESASNSRVHSTCSKQRRLFRALYAVAAQYVDIRSRADGGRGGMSGSVTRQLYADAFPGATSNGLGSGTLDSGGIVGGLGAMNTADASGPMASHDEANGDRTGLVDGLVEPTEFQSTAFGEVDTEMDYSGAQLWDWFNKNQAIMRMLEDT</sequence>
<proteinExistence type="predicted"/>
<dbReference type="AlphaFoldDB" id="A0A2G7FVM8"/>
<name>A0A2G7FVM8_9EURO</name>
<evidence type="ECO:0000313" key="2">
    <source>
        <dbReference type="Proteomes" id="UP000231358"/>
    </source>
</evidence>
<keyword evidence="2" id="KW-1185">Reference proteome</keyword>
<evidence type="ECO:0000313" key="1">
    <source>
        <dbReference type="EMBL" id="PIG84644.1"/>
    </source>
</evidence>
<organism evidence="1 2">
    <name type="scientific">Aspergillus arachidicola</name>
    <dbReference type="NCBI Taxonomy" id="656916"/>
    <lineage>
        <taxon>Eukaryota</taxon>
        <taxon>Fungi</taxon>
        <taxon>Dikarya</taxon>
        <taxon>Ascomycota</taxon>
        <taxon>Pezizomycotina</taxon>
        <taxon>Eurotiomycetes</taxon>
        <taxon>Eurotiomycetidae</taxon>
        <taxon>Eurotiales</taxon>
        <taxon>Aspergillaceae</taxon>
        <taxon>Aspergillus</taxon>
        <taxon>Aspergillus subgen. Circumdati</taxon>
    </lineage>
</organism>
<dbReference type="Proteomes" id="UP000231358">
    <property type="component" value="Unassembled WGS sequence"/>
</dbReference>
<dbReference type="STRING" id="656916.A0A2G7FVM8"/>
<reference evidence="1 2" key="1">
    <citation type="submission" date="2017-05" db="EMBL/GenBank/DDBJ databases">
        <title>Genome sequence for an aflatoxigenic pathogen of Argentinian peanut, Aspergillus arachidicola.</title>
        <authorList>
            <person name="Moore G."/>
            <person name="Beltz S.B."/>
            <person name="Mack B.M."/>
        </authorList>
    </citation>
    <scope>NUCLEOTIDE SEQUENCE [LARGE SCALE GENOMIC DNA]</scope>
    <source>
        <strain evidence="1 2">CBS 117610</strain>
    </source>
</reference>
<comment type="caution">
    <text evidence="1">The sequence shown here is derived from an EMBL/GenBank/DDBJ whole genome shotgun (WGS) entry which is preliminary data.</text>
</comment>
<gene>
    <name evidence="1" type="ORF">AARAC_002000</name>
</gene>